<evidence type="ECO:0000313" key="3">
    <source>
        <dbReference type="Proteomes" id="UP000284219"/>
    </source>
</evidence>
<gene>
    <name evidence="2" type="ORF">BEP19_12775</name>
</gene>
<reference evidence="2 3" key="1">
    <citation type="submission" date="2016-08" db="EMBL/GenBank/DDBJ databases">
        <title>Novel Firmicute Genomes.</title>
        <authorList>
            <person name="Poppleton D.I."/>
            <person name="Gribaldo S."/>
        </authorList>
    </citation>
    <scope>NUCLEOTIDE SEQUENCE [LARGE SCALE GENOMIC DNA]</scope>
    <source>
        <strain evidence="2 3">RAOx-1</strain>
    </source>
</reference>
<accession>A0A419SH46</accession>
<evidence type="ECO:0000256" key="1">
    <source>
        <dbReference type="SAM" id="MobiDB-lite"/>
    </source>
</evidence>
<dbReference type="EMBL" id="MCHY01000009">
    <property type="protein sequence ID" value="RKD23093.1"/>
    <property type="molecule type" value="Genomic_DNA"/>
</dbReference>
<proteinExistence type="predicted"/>
<dbReference type="Proteomes" id="UP000284219">
    <property type="component" value="Unassembled WGS sequence"/>
</dbReference>
<evidence type="ECO:0000313" key="2">
    <source>
        <dbReference type="EMBL" id="RKD23093.1"/>
    </source>
</evidence>
<protein>
    <submittedName>
        <fullName evidence="2">Uncharacterized protein</fullName>
    </submittedName>
</protein>
<keyword evidence="3" id="KW-1185">Reference proteome</keyword>
<name>A0A419SH46_9BACL</name>
<organism evidence="2 3">
    <name type="scientific">Ammoniphilus oxalaticus</name>
    <dbReference type="NCBI Taxonomy" id="66863"/>
    <lineage>
        <taxon>Bacteria</taxon>
        <taxon>Bacillati</taxon>
        <taxon>Bacillota</taxon>
        <taxon>Bacilli</taxon>
        <taxon>Bacillales</taxon>
        <taxon>Paenibacillaceae</taxon>
        <taxon>Aneurinibacillus group</taxon>
        <taxon>Ammoniphilus</taxon>
    </lineage>
</organism>
<sequence>MAGAKGGRWVWGRVGLRAGARGNHTLLKTAGPPFTKQYCGWAGIGGLLTTMREVLGGKRAVGAADPHKSLGPRAQRSKLPLQMKRVNRLGCKGQSSRYR</sequence>
<dbReference type="AlphaFoldDB" id="A0A419SH46"/>
<feature type="region of interest" description="Disordered" evidence="1">
    <location>
        <begin position="59"/>
        <end position="99"/>
    </location>
</feature>
<comment type="caution">
    <text evidence="2">The sequence shown here is derived from an EMBL/GenBank/DDBJ whole genome shotgun (WGS) entry which is preliminary data.</text>
</comment>